<dbReference type="Proteomes" id="UP000018890">
    <property type="component" value="Unassembled WGS sequence"/>
</dbReference>
<evidence type="ECO:0000313" key="2">
    <source>
        <dbReference type="Proteomes" id="UP000018890"/>
    </source>
</evidence>
<dbReference type="AlphaFoldDB" id="W4Q1F9"/>
<keyword evidence="2" id="KW-1185">Reference proteome</keyword>
<proteinExistence type="predicted"/>
<dbReference type="EMBL" id="BAUT01000011">
    <property type="protein sequence ID" value="GAE25548.1"/>
    <property type="molecule type" value="Genomic_DNA"/>
</dbReference>
<gene>
    <name evidence="1" type="ORF">JCM9140_1548</name>
</gene>
<comment type="caution">
    <text evidence="1">The sequence shown here is derived from an EMBL/GenBank/DDBJ whole genome shotgun (WGS) entry which is preliminary data.</text>
</comment>
<accession>W4Q1F9</accession>
<evidence type="ECO:0000313" key="1">
    <source>
        <dbReference type="EMBL" id="GAE25548.1"/>
    </source>
</evidence>
<organism evidence="1 2">
    <name type="scientific">Halalkalibacter wakoensis JCM 9140</name>
    <dbReference type="NCBI Taxonomy" id="1236970"/>
    <lineage>
        <taxon>Bacteria</taxon>
        <taxon>Bacillati</taxon>
        <taxon>Bacillota</taxon>
        <taxon>Bacilli</taxon>
        <taxon>Bacillales</taxon>
        <taxon>Bacillaceae</taxon>
        <taxon>Halalkalibacter</taxon>
    </lineage>
</organism>
<protein>
    <submittedName>
        <fullName evidence="1">Uncharacterized protein</fullName>
    </submittedName>
</protein>
<name>W4Q1F9_9BACI</name>
<reference evidence="1" key="1">
    <citation type="journal article" date="2014" name="Genome Announc.">
        <title>Draft Genome Sequences of Three Alkaliphilic Bacillus Strains, Bacillus wakoensis JCM 9140T, Bacillus akibai JCM 9157T, and Bacillus hemicellulosilyticus JCM 9152T.</title>
        <authorList>
            <person name="Yuki M."/>
            <person name="Oshima K."/>
            <person name="Suda W."/>
            <person name="Oshida Y."/>
            <person name="Kitamura K."/>
            <person name="Iida T."/>
            <person name="Hattori M."/>
            <person name="Ohkuma M."/>
        </authorList>
    </citation>
    <scope>NUCLEOTIDE SEQUENCE [LARGE SCALE GENOMIC DNA]</scope>
    <source>
        <strain evidence="1">JCM 9140</strain>
    </source>
</reference>
<sequence length="61" mass="6927">MTTDINTNFFFTIVKPPVIHFLKCAKNKINALSCTIVARSTSKINLKGSIRFNDLFIPINR</sequence>